<sequence>MGNSAIKSPGICLIKKNENKKVSENTCTNCHTPLPISFTSKELACSLCGQVNYVHLEKEQPLQEDQPSEKAIAKKSPIKKVLNGLFLVVLIVYLLFLGAERLGLVKYTRYTFFYSPQKVELTHREVKNMSRDNLVKLLGIFNKQVIRPRWIESVASRSKLSAWEVQQCSKINIDLNEEKNVWVVEFYCEVDYSKFSDGNAVSKEMKNEFESFLKKIKLPIN</sequence>
<organism evidence="2 3">
    <name type="scientific">Rheinheimera lutimaris</name>
    <dbReference type="NCBI Taxonomy" id="2740584"/>
    <lineage>
        <taxon>Bacteria</taxon>
        <taxon>Pseudomonadati</taxon>
        <taxon>Pseudomonadota</taxon>
        <taxon>Gammaproteobacteria</taxon>
        <taxon>Chromatiales</taxon>
        <taxon>Chromatiaceae</taxon>
        <taxon>Rheinheimera</taxon>
    </lineage>
</organism>
<gene>
    <name evidence="2" type="ORF">HRH59_15560</name>
</gene>
<reference evidence="2 3" key="1">
    <citation type="submission" date="2020-06" db="EMBL/GenBank/DDBJ databases">
        <title>Rheinheimera sp. nov., a marine bacterium isolated from coastal.</title>
        <authorList>
            <person name="Yu Q."/>
            <person name="Qi Y."/>
            <person name="Pu J."/>
        </authorList>
    </citation>
    <scope>NUCLEOTIDE SEQUENCE [LARGE SCALE GENOMIC DNA]</scope>
    <source>
        <strain evidence="2 3">YQF-2</strain>
    </source>
</reference>
<keyword evidence="1" id="KW-1133">Transmembrane helix</keyword>
<name>A0A7Y5ASX1_9GAMM</name>
<dbReference type="EMBL" id="JABSOD010000019">
    <property type="protein sequence ID" value="NRQ43962.1"/>
    <property type="molecule type" value="Genomic_DNA"/>
</dbReference>
<protein>
    <submittedName>
        <fullName evidence="2">Uncharacterized protein</fullName>
    </submittedName>
</protein>
<keyword evidence="1" id="KW-0472">Membrane</keyword>
<dbReference type="Proteomes" id="UP000523161">
    <property type="component" value="Unassembled WGS sequence"/>
</dbReference>
<dbReference type="AlphaFoldDB" id="A0A7Y5ASX1"/>
<keyword evidence="1" id="KW-0812">Transmembrane</keyword>
<accession>A0A7Y5ASX1</accession>
<comment type="caution">
    <text evidence="2">The sequence shown here is derived from an EMBL/GenBank/DDBJ whole genome shotgun (WGS) entry which is preliminary data.</text>
</comment>
<evidence type="ECO:0000256" key="1">
    <source>
        <dbReference type="SAM" id="Phobius"/>
    </source>
</evidence>
<proteinExistence type="predicted"/>
<feature type="transmembrane region" description="Helical" evidence="1">
    <location>
        <begin position="81"/>
        <end position="99"/>
    </location>
</feature>
<evidence type="ECO:0000313" key="3">
    <source>
        <dbReference type="Proteomes" id="UP000523161"/>
    </source>
</evidence>
<keyword evidence="3" id="KW-1185">Reference proteome</keyword>
<evidence type="ECO:0000313" key="2">
    <source>
        <dbReference type="EMBL" id="NRQ43962.1"/>
    </source>
</evidence>